<protein>
    <submittedName>
        <fullName evidence="4">Cellulose binding domain-containing protein</fullName>
    </submittedName>
</protein>
<feature type="compositionally biased region" description="Low complexity" evidence="1">
    <location>
        <begin position="245"/>
        <end position="289"/>
    </location>
</feature>
<dbReference type="PROSITE" id="PS51173">
    <property type="entry name" value="CBM2"/>
    <property type="match status" value="1"/>
</dbReference>
<reference evidence="4 5" key="1">
    <citation type="submission" date="2020-06" db="EMBL/GenBank/DDBJ databases">
        <title>Actinomadura xiongansis sp. nov., isolated from soil of Baiyangdian.</title>
        <authorList>
            <person name="Zhang X."/>
        </authorList>
    </citation>
    <scope>NUCLEOTIDE SEQUENCE [LARGE SCALE GENOMIC DNA]</scope>
    <source>
        <strain evidence="4 5">HBUM206468</strain>
    </source>
</reference>
<dbReference type="Pfam" id="PF00553">
    <property type="entry name" value="CBM_2"/>
    <property type="match status" value="1"/>
</dbReference>
<sequence>MNGDKSGGPAERDEHPLADQQPAGETPPSGGDPTDPPGEGAAAATVTDEPVDTGSGTSATTEMAAKTGTTAAGGSFDDEDLWPALADVTDEQPWGAASAQPGDEPPADAATVPQTDSSPPGGDRRVAPQPPAPLDVPTEIPVAMAAAAHRPAAEAAPAAGVDETSPSSPSSPSSFAVPPPFISGLGMGTPPSGVAPPPGTNGPPHLAPPGPGGRRPKVLIGAGAGAAVIVAGVLAAVLLSGGEPGRSGAAAAGPSTAPAASAAPSIGPTGSPGPETAPTASGSPAPGAGQVPVQPSAPGEVTPSGAPDGAPVAPEQQNGPRVRYQTVQHDPGYFEGVLTFTNQTGATMHAWEVSFTYPGANVKNIWDAVLVRGGDHPVIRSMRTAEAIPPGGSLEVRFGAEGSPAAPADCLFGGRPCAFG</sequence>
<feature type="compositionally biased region" description="Low complexity" evidence="1">
    <location>
        <begin position="59"/>
        <end position="74"/>
    </location>
</feature>
<feature type="compositionally biased region" description="Pro residues" evidence="1">
    <location>
        <begin position="193"/>
        <end position="211"/>
    </location>
</feature>
<dbReference type="InterPro" id="IPR001919">
    <property type="entry name" value="CBD2"/>
</dbReference>
<dbReference type="Proteomes" id="UP000805614">
    <property type="component" value="Unassembled WGS sequence"/>
</dbReference>
<evidence type="ECO:0000259" key="3">
    <source>
        <dbReference type="PROSITE" id="PS51173"/>
    </source>
</evidence>
<organism evidence="4 5">
    <name type="scientific">Actinomadura alba</name>
    <dbReference type="NCBI Taxonomy" id="406431"/>
    <lineage>
        <taxon>Bacteria</taxon>
        <taxon>Bacillati</taxon>
        <taxon>Actinomycetota</taxon>
        <taxon>Actinomycetes</taxon>
        <taxon>Streptosporangiales</taxon>
        <taxon>Thermomonosporaceae</taxon>
        <taxon>Actinomadura</taxon>
    </lineage>
</organism>
<feature type="compositionally biased region" description="Low complexity" evidence="1">
    <location>
        <begin position="141"/>
        <end position="176"/>
    </location>
</feature>
<proteinExistence type="predicted"/>
<dbReference type="SUPFAM" id="SSF49384">
    <property type="entry name" value="Carbohydrate-binding domain"/>
    <property type="match status" value="1"/>
</dbReference>
<dbReference type="InterPro" id="IPR012291">
    <property type="entry name" value="CBM2_carb-bd_dom_sf"/>
</dbReference>
<dbReference type="Gene3D" id="2.60.40.290">
    <property type="match status" value="1"/>
</dbReference>
<gene>
    <name evidence="4" type="ORF">HKK74_02605</name>
</gene>
<feature type="compositionally biased region" description="Low complexity" evidence="1">
    <location>
        <begin position="24"/>
        <end position="44"/>
    </location>
</feature>
<evidence type="ECO:0000313" key="4">
    <source>
        <dbReference type="EMBL" id="MBC6464389.1"/>
    </source>
</evidence>
<evidence type="ECO:0000256" key="1">
    <source>
        <dbReference type="SAM" id="MobiDB-lite"/>
    </source>
</evidence>
<evidence type="ECO:0000313" key="5">
    <source>
        <dbReference type="Proteomes" id="UP000805614"/>
    </source>
</evidence>
<keyword evidence="2" id="KW-0472">Membrane</keyword>
<dbReference type="SMART" id="SM00637">
    <property type="entry name" value="CBD_II"/>
    <property type="match status" value="1"/>
</dbReference>
<accession>A0ABR7LHQ0</accession>
<comment type="caution">
    <text evidence="4">The sequence shown here is derived from an EMBL/GenBank/DDBJ whole genome shotgun (WGS) entry which is preliminary data.</text>
</comment>
<dbReference type="EMBL" id="JABVEC010000001">
    <property type="protein sequence ID" value="MBC6464389.1"/>
    <property type="molecule type" value="Genomic_DNA"/>
</dbReference>
<keyword evidence="2" id="KW-0812">Transmembrane</keyword>
<feature type="transmembrane region" description="Helical" evidence="2">
    <location>
        <begin position="218"/>
        <end position="239"/>
    </location>
</feature>
<evidence type="ECO:0000256" key="2">
    <source>
        <dbReference type="SAM" id="Phobius"/>
    </source>
</evidence>
<keyword evidence="2" id="KW-1133">Transmembrane helix</keyword>
<dbReference type="RefSeq" id="WP_187241311.1">
    <property type="nucleotide sequence ID" value="NZ_BAAAOK010000011.1"/>
</dbReference>
<keyword evidence="5" id="KW-1185">Reference proteome</keyword>
<feature type="region of interest" description="Disordered" evidence="1">
    <location>
        <begin position="1"/>
        <end position="216"/>
    </location>
</feature>
<name>A0ABR7LHQ0_9ACTN</name>
<dbReference type="InterPro" id="IPR008965">
    <property type="entry name" value="CBM2/CBM3_carb-bd_dom_sf"/>
</dbReference>
<feature type="domain" description="CBM2" evidence="3">
    <location>
        <begin position="303"/>
        <end position="420"/>
    </location>
</feature>
<feature type="region of interest" description="Disordered" evidence="1">
    <location>
        <begin position="245"/>
        <end position="320"/>
    </location>
</feature>